<dbReference type="PANTHER" id="PTHR43037:SF1">
    <property type="entry name" value="BLL1128 PROTEIN"/>
    <property type="match status" value="1"/>
</dbReference>
<dbReference type="NCBIfam" id="TIGR01840">
    <property type="entry name" value="esterase_phb"/>
    <property type="match status" value="1"/>
</dbReference>
<gene>
    <name evidence="4" type="ORF">CR492_12895</name>
</gene>
<proteinExistence type="predicted"/>
<accession>A0A2J7TFR2</accession>
<feature type="compositionally biased region" description="Polar residues" evidence="3">
    <location>
        <begin position="34"/>
        <end position="48"/>
    </location>
</feature>
<dbReference type="Gene3D" id="3.40.50.1820">
    <property type="entry name" value="alpha/beta hydrolase"/>
    <property type="match status" value="1"/>
</dbReference>
<name>A0A2J7TFR2_METSI</name>
<keyword evidence="2" id="KW-0378">Hydrolase</keyword>
<organism evidence="4 5">
    <name type="scientific">Methylocella silvestris</name>
    <dbReference type="NCBI Taxonomy" id="199596"/>
    <lineage>
        <taxon>Bacteria</taxon>
        <taxon>Pseudomonadati</taxon>
        <taxon>Pseudomonadota</taxon>
        <taxon>Alphaproteobacteria</taxon>
        <taxon>Hyphomicrobiales</taxon>
        <taxon>Beijerinckiaceae</taxon>
        <taxon>Methylocella</taxon>
    </lineage>
</organism>
<sequence length="419" mass="43807">MNAFSKIDLGEVTRLTQAGKLTEAMALLQGSKLPGTTNDEPNRASQGQAWRAKRSWPTIDMVAPSSPGGAWTASGYATGPTAGGSAPVGKPLGFPDVSTAMQTFRSRVAKQASFSSLGEDLATRGQAPLPVADGARFEERTYSNSAGSRTYKVFIPSNYTGQALPVVMMLHGCTQNPDDFAAGTRMNELAEKETFLVVYPRQPQSANMQKCWNWFKVEDQRRDGGEPSLIAGIALAVIDEFSADPTRVYVAGLSAGGAAAAIMGATHPDLFAAVGVHSGLACGAANDMPSAFAAMNGGGAIRSRGDGPAVPTIVFHGDSDRTVNLVNGDQVIAQARPETTLATAVTHGEAPGGMAYTRTVQSNDAGQDVLEQWVLHGAGHAWSGGSASGSYTDPCGPNASREMMRFFLAHANAKATTRH</sequence>
<reference evidence="4 5" key="1">
    <citation type="submission" date="2017-10" db="EMBL/GenBank/DDBJ databases">
        <title>Genome announcement of Methylocella silvestris TVC from permafrost.</title>
        <authorList>
            <person name="Wang J."/>
            <person name="Geng K."/>
            <person name="Ul-Haque F."/>
            <person name="Crombie A.T."/>
            <person name="Street L.E."/>
            <person name="Wookey P.A."/>
            <person name="Murrell J.C."/>
            <person name="Pratscher J."/>
        </authorList>
    </citation>
    <scope>NUCLEOTIDE SEQUENCE [LARGE SCALE GENOMIC DNA]</scope>
    <source>
        <strain evidence="4 5">TVC</strain>
    </source>
</reference>
<dbReference type="EMBL" id="PDZR01000014">
    <property type="protein sequence ID" value="PNG25614.1"/>
    <property type="molecule type" value="Genomic_DNA"/>
</dbReference>
<dbReference type="InterPro" id="IPR050955">
    <property type="entry name" value="Plant_Biomass_Hydrol_Est"/>
</dbReference>
<comment type="caution">
    <text evidence="4">The sequence shown here is derived from an EMBL/GenBank/DDBJ whole genome shotgun (WGS) entry which is preliminary data.</text>
</comment>
<dbReference type="InterPro" id="IPR010126">
    <property type="entry name" value="Esterase_phb"/>
</dbReference>
<dbReference type="GO" id="GO:0016787">
    <property type="term" value="F:hydrolase activity"/>
    <property type="evidence" value="ECO:0007669"/>
    <property type="project" value="UniProtKB-KW"/>
</dbReference>
<protein>
    <submittedName>
        <fullName evidence="4">Esterase</fullName>
    </submittedName>
</protein>
<evidence type="ECO:0000313" key="5">
    <source>
        <dbReference type="Proteomes" id="UP000236286"/>
    </source>
</evidence>
<dbReference type="AlphaFoldDB" id="A0A2J7TFR2"/>
<feature type="region of interest" description="Disordered" evidence="3">
    <location>
        <begin position="31"/>
        <end position="53"/>
    </location>
</feature>
<dbReference type="Proteomes" id="UP000236286">
    <property type="component" value="Unassembled WGS sequence"/>
</dbReference>
<dbReference type="InterPro" id="IPR029058">
    <property type="entry name" value="AB_hydrolase_fold"/>
</dbReference>
<evidence type="ECO:0000313" key="4">
    <source>
        <dbReference type="EMBL" id="PNG25614.1"/>
    </source>
</evidence>
<dbReference type="OrthoDB" id="9767239at2"/>
<evidence type="ECO:0000256" key="1">
    <source>
        <dbReference type="ARBA" id="ARBA00022729"/>
    </source>
</evidence>
<evidence type="ECO:0000256" key="3">
    <source>
        <dbReference type="SAM" id="MobiDB-lite"/>
    </source>
</evidence>
<dbReference type="GO" id="GO:0005576">
    <property type="term" value="C:extracellular region"/>
    <property type="evidence" value="ECO:0007669"/>
    <property type="project" value="InterPro"/>
</dbReference>
<dbReference type="RefSeq" id="WP_102844159.1">
    <property type="nucleotide sequence ID" value="NZ_PDZR01000014.1"/>
</dbReference>
<keyword evidence="1" id="KW-0732">Signal</keyword>
<evidence type="ECO:0000256" key="2">
    <source>
        <dbReference type="ARBA" id="ARBA00022801"/>
    </source>
</evidence>
<dbReference type="SUPFAM" id="SSF53474">
    <property type="entry name" value="alpha/beta-Hydrolases"/>
    <property type="match status" value="2"/>
</dbReference>
<dbReference type="PANTHER" id="PTHR43037">
    <property type="entry name" value="UNNAMED PRODUCT-RELATED"/>
    <property type="match status" value="1"/>
</dbReference>
<dbReference type="Pfam" id="PF10503">
    <property type="entry name" value="Esterase_PHB"/>
    <property type="match status" value="1"/>
</dbReference>